<keyword evidence="1" id="KW-0472">Membrane</keyword>
<reference evidence="3 4" key="1">
    <citation type="submission" date="2016-04" db="EMBL/GenBank/DDBJ databases">
        <title>Genome sequence of Methanobrevibacter cuticularis DSM 11139.</title>
        <authorList>
            <person name="Poehlein A."/>
            <person name="Seedorf H."/>
            <person name="Daniel R."/>
        </authorList>
    </citation>
    <scope>NUCLEOTIDE SEQUENCE [LARGE SCALE GENOMIC DNA]</scope>
    <source>
        <strain evidence="3 4">DSM 11139</strain>
    </source>
</reference>
<dbReference type="Pfam" id="PF01569">
    <property type="entry name" value="PAP2"/>
    <property type="match status" value="1"/>
</dbReference>
<evidence type="ECO:0000256" key="1">
    <source>
        <dbReference type="SAM" id="Phobius"/>
    </source>
</evidence>
<evidence type="ECO:0000313" key="4">
    <source>
        <dbReference type="Proteomes" id="UP000077275"/>
    </source>
</evidence>
<keyword evidence="3" id="KW-0378">Hydrolase</keyword>
<organism evidence="3 4">
    <name type="scientific">Methanobrevibacter cuticularis</name>
    <dbReference type="NCBI Taxonomy" id="47311"/>
    <lineage>
        <taxon>Archaea</taxon>
        <taxon>Methanobacteriati</taxon>
        <taxon>Methanobacteriota</taxon>
        <taxon>Methanomada group</taxon>
        <taxon>Methanobacteria</taxon>
        <taxon>Methanobacteriales</taxon>
        <taxon>Methanobacteriaceae</taxon>
        <taxon>Methanobrevibacter</taxon>
    </lineage>
</organism>
<evidence type="ECO:0000259" key="2">
    <source>
        <dbReference type="SMART" id="SM00014"/>
    </source>
</evidence>
<feature type="transmembrane region" description="Helical" evidence="1">
    <location>
        <begin position="113"/>
        <end position="132"/>
    </location>
</feature>
<dbReference type="AlphaFoldDB" id="A0A166DN59"/>
<feature type="transmembrane region" description="Helical" evidence="1">
    <location>
        <begin position="67"/>
        <end position="89"/>
    </location>
</feature>
<dbReference type="PANTHER" id="PTHR14969:SF13">
    <property type="entry name" value="AT30094P"/>
    <property type="match status" value="1"/>
</dbReference>
<accession>A0A166DN59</accession>
<dbReference type="PANTHER" id="PTHR14969">
    <property type="entry name" value="SPHINGOSINE-1-PHOSPHATE PHOSPHOHYDROLASE"/>
    <property type="match status" value="1"/>
</dbReference>
<evidence type="ECO:0000313" key="3">
    <source>
        <dbReference type="EMBL" id="KZX15778.1"/>
    </source>
</evidence>
<feature type="domain" description="Phosphatidic acid phosphatase type 2/haloperoxidase" evidence="2">
    <location>
        <begin position="67"/>
        <end position="184"/>
    </location>
</feature>
<dbReference type="PATRIC" id="fig|47311.3.peg.1403"/>
<keyword evidence="4" id="KW-1185">Reference proteome</keyword>
<protein>
    <submittedName>
        <fullName evidence="3">Undecaprenyl-diphosphatase BcrC</fullName>
        <ecNumber evidence="3">3.6.1.27</ecNumber>
    </submittedName>
</protein>
<gene>
    <name evidence="3" type="primary">bcrC_1</name>
    <name evidence="3" type="ORF">MBCUT_12810</name>
</gene>
<feature type="transmembrane region" description="Helical" evidence="1">
    <location>
        <begin position="169"/>
        <end position="191"/>
    </location>
</feature>
<keyword evidence="1" id="KW-0812">Transmembrane</keyword>
<dbReference type="InterPro" id="IPR036938">
    <property type="entry name" value="PAP2/HPO_sf"/>
</dbReference>
<dbReference type="Proteomes" id="UP000077275">
    <property type="component" value="Unassembled WGS sequence"/>
</dbReference>
<dbReference type="SUPFAM" id="SSF48317">
    <property type="entry name" value="Acid phosphatase/Vanadium-dependent haloperoxidase"/>
    <property type="match status" value="1"/>
</dbReference>
<dbReference type="STRING" id="47311.MBCUT_12810"/>
<dbReference type="OrthoDB" id="10182at2157"/>
<dbReference type="EC" id="3.6.1.27" evidence="3"/>
<proteinExistence type="predicted"/>
<dbReference type="SMART" id="SM00014">
    <property type="entry name" value="acidPPc"/>
    <property type="match status" value="1"/>
</dbReference>
<sequence>MMIPFYSSLMELNINLFYFININLQNSFFNFLMPLITDLGTLPFVLILCLIILEYGLFKKDKKIMKLAILGLIALLFPVIITYLLKILVGEPRPFVSLANVHLLVIETDPNSFPSGHTSNSFALAIGIGLNWEIKIKQRSIKLAWFLIPIASIIGFSRIYIGVHYPFDVITGAIIGIIGGLLATKIGNSYLKNCE</sequence>
<dbReference type="EMBL" id="LWMW01000108">
    <property type="protein sequence ID" value="KZX15778.1"/>
    <property type="molecule type" value="Genomic_DNA"/>
</dbReference>
<dbReference type="Gene3D" id="1.20.144.10">
    <property type="entry name" value="Phosphatidic acid phosphatase type 2/haloperoxidase"/>
    <property type="match status" value="1"/>
</dbReference>
<feature type="transmembrane region" description="Helical" evidence="1">
    <location>
        <begin position="144"/>
        <end position="163"/>
    </location>
</feature>
<name>A0A166DN59_9EURY</name>
<keyword evidence="1" id="KW-1133">Transmembrane helix</keyword>
<dbReference type="InterPro" id="IPR000326">
    <property type="entry name" value="PAP2/HPO"/>
</dbReference>
<feature type="transmembrane region" description="Helical" evidence="1">
    <location>
        <begin position="39"/>
        <end position="58"/>
    </location>
</feature>
<dbReference type="GO" id="GO:0050380">
    <property type="term" value="F:undecaprenyl-diphosphatase activity"/>
    <property type="evidence" value="ECO:0007669"/>
    <property type="project" value="UniProtKB-EC"/>
</dbReference>
<comment type="caution">
    <text evidence="3">The sequence shown here is derived from an EMBL/GenBank/DDBJ whole genome shotgun (WGS) entry which is preliminary data.</text>
</comment>